<dbReference type="CDD" id="cd03801">
    <property type="entry name" value="GT4_PimA-like"/>
    <property type="match status" value="1"/>
</dbReference>
<dbReference type="InterPro" id="IPR001296">
    <property type="entry name" value="Glyco_trans_1"/>
</dbReference>
<evidence type="ECO:0000259" key="2">
    <source>
        <dbReference type="Pfam" id="PF13439"/>
    </source>
</evidence>
<evidence type="ECO:0000313" key="4">
    <source>
        <dbReference type="Proteomes" id="UP000244905"/>
    </source>
</evidence>
<keyword evidence="4" id="KW-1185">Reference proteome</keyword>
<name>A0A2V1IM62_9BACT</name>
<dbReference type="Proteomes" id="UP000244905">
    <property type="component" value="Unassembled WGS sequence"/>
</dbReference>
<comment type="caution">
    <text evidence="3">The sequence shown here is derived from an EMBL/GenBank/DDBJ whole genome shotgun (WGS) entry which is preliminary data.</text>
</comment>
<dbReference type="Pfam" id="PF00534">
    <property type="entry name" value="Glycos_transf_1"/>
    <property type="match status" value="1"/>
</dbReference>
<evidence type="ECO:0008006" key="5">
    <source>
        <dbReference type="Google" id="ProtNLM"/>
    </source>
</evidence>
<dbReference type="SUPFAM" id="SSF53756">
    <property type="entry name" value="UDP-Glycosyltransferase/glycogen phosphorylase"/>
    <property type="match status" value="1"/>
</dbReference>
<feature type="domain" description="Glycosyltransferase subfamily 4-like N-terminal" evidence="2">
    <location>
        <begin position="24"/>
        <end position="185"/>
    </location>
</feature>
<dbReference type="Gene3D" id="3.40.50.2000">
    <property type="entry name" value="Glycogen Phosphorylase B"/>
    <property type="match status" value="2"/>
</dbReference>
<protein>
    <recommendedName>
        <fullName evidence="5">Glycosyltransferase family 1 protein</fullName>
    </recommendedName>
</protein>
<dbReference type="GO" id="GO:0016757">
    <property type="term" value="F:glycosyltransferase activity"/>
    <property type="evidence" value="ECO:0007669"/>
    <property type="project" value="InterPro"/>
</dbReference>
<proteinExistence type="predicted"/>
<feature type="domain" description="Glycosyl transferase family 1" evidence="1">
    <location>
        <begin position="236"/>
        <end position="381"/>
    </location>
</feature>
<evidence type="ECO:0000259" key="1">
    <source>
        <dbReference type="Pfam" id="PF00534"/>
    </source>
</evidence>
<dbReference type="PANTHER" id="PTHR45947">
    <property type="entry name" value="SULFOQUINOVOSYL TRANSFERASE SQD2"/>
    <property type="match status" value="1"/>
</dbReference>
<dbReference type="InterPro" id="IPR050194">
    <property type="entry name" value="Glycosyltransferase_grp1"/>
</dbReference>
<reference evidence="4" key="1">
    <citation type="submission" date="2018-02" db="EMBL/GenBank/DDBJ databases">
        <authorList>
            <person name="Clavel T."/>
            <person name="Strowig T."/>
        </authorList>
    </citation>
    <scope>NUCLEOTIDE SEQUENCE [LARGE SCALE GENOMIC DNA]</scope>
    <source>
        <strain evidence="4">DSM 103720</strain>
    </source>
</reference>
<dbReference type="EMBL" id="PUEC01000043">
    <property type="protein sequence ID" value="PWB00407.1"/>
    <property type="molecule type" value="Genomic_DNA"/>
</dbReference>
<dbReference type="AlphaFoldDB" id="A0A2V1IM62"/>
<evidence type="ECO:0000313" key="3">
    <source>
        <dbReference type="EMBL" id="PWB00407.1"/>
    </source>
</evidence>
<dbReference type="GeneID" id="82527212"/>
<sequence length="412" mass="47472">MSNKRYYICVTPFFPTPGNWRGAYVFDQVKAIERQSDYRVLVFVPCGFFEKPSSFKIDGLTVHRIPCLQMPSYFFNGMSGGLNGQSLIRRLKAIHIDPDDIAVCHCHTAGFACFATAIKHLNPHVKTVLQYHDLDPFQIRCGKFATWRPNVTYRVKKFTSQFKNIDLHLCISEHTRYNLLNFPTPHPDECYAPYLTALHSAKHLMVPRNINTYVLYNGVDTTVFRKLPTQTDHSVFKIGCIANFNDLKDHITLIKAVEQIVKHQSDIPLLVSFVGSGPTLVSCREYISKHQLNRYFEFVCEMPHESLPEYFNTLDLFVLPSYFEGFGCVYTEAAACGVPFIGCINQGYSEYVPEADRSKWLIKPHDYKTLATLISRQIKEPITQPLKYTYDIDKLITQYLNYLKNLNLESRI</sequence>
<organism evidence="3 4">
    <name type="scientific">Duncaniella muris</name>
    <dbReference type="NCBI Taxonomy" id="2094150"/>
    <lineage>
        <taxon>Bacteria</taxon>
        <taxon>Pseudomonadati</taxon>
        <taxon>Bacteroidota</taxon>
        <taxon>Bacteroidia</taxon>
        <taxon>Bacteroidales</taxon>
        <taxon>Muribaculaceae</taxon>
        <taxon>Duncaniella</taxon>
    </lineage>
</organism>
<accession>A0A2V1IM62</accession>
<dbReference type="RefSeq" id="WP_107033327.1">
    <property type="nucleotide sequence ID" value="NZ_CAQGZZ010000035.1"/>
</dbReference>
<dbReference type="InterPro" id="IPR028098">
    <property type="entry name" value="Glyco_trans_4-like_N"/>
</dbReference>
<gene>
    <name evidence="3" type="ORF">C5O23_12870</name>
</gene>
<dbReference type="Pfam" id="PF13439">
    <property type="entry name" value="Glyco_transf_4"/>
    <property type="match status" value="1"/>
</dbReference>
<dbReference type="PANTHER" id="PTHR45947:SF3">
    <property type="entry name" value="SULFOQUINOVOSYL TRANSFERASE SQD2"/>
    <property type="match status" value="1"/>
</dbReference>